<evidence type="ECO:0000313" key="3">
    <source>
        <dbReference type="EMBL" id="TBU52756.1"/>
    </source>
</evidence>
<dbReference type="AlphaFoldDB" id="A0A4Q9PI06"/>
<proteinExistence type="predicted"/>
<gene>
    <name evidence="3" type="ORF">BD310DRAFT_861387</name>
</gene>
<dbReference type="Proteomes" id="UP000292082">
    <property type="component" value="Unassembled WGS sequence"/>
</dbReference>
<keyword evidence="4" id="KW-1185">Reference proteome</keyword>
<feature type="region of interest" description="Disordered" evidence="1">
    <location>
        <begin position="1"/>
        <end position="39"/>
    </location>
</feature>
<protein>
    <recommendedName>
        <fullName evidence="2">F-box domain-containing protein</fullName>
    </recommendedName>
</protein>
<evidence type="ECO:0000256" key="1">
    <source>
        <dbReference type="SAM" id="MobiDB-lite"/>
    </source>
</evidence>
<accession>A0A4Q9PI06</accession>
<feature type="compositionally biased region" description="Acidic residues" evidence="1">
    <location>
        <begin position="628"/>
        <end position="649"/>
    </location>
</feature>
<feature type="compositionally biased region" description="Pro residues" evidence="1">
    <location>
        <begin position="24"/>
        <end position="39"/>
    </location>
</feature>
<sequence length="649" mass="72556">MEIALGPTGEDVEVRSGVYHRQPQPGPPPLPPSSSSPMPFPIRLSHVNSMTPIHSLPVELLTRIFQLGVDSQPAPDDRDPCELTFEVTISHVCRHWRNVALHTPHLWTTIHFRTTPHMTRGNTYLARNARLPIDIYVDTCSEDAYAHRQDLLFREQFIPVFNIVLPHIDRWRELHLKVADLECKAGARKVLNTCGSAPILRTLQLWHVQNWQTPERLFTAIGPPPVVVFAGHLPSLKHIILQGVNLPWVNSPFLRNLTSIEYALHSDDVRMPFPLWRTMLAASPALERLSLHYSGPRARASGAVPPDGIEWWGADPPGPDAALAPGHVPPPSAAPVLLPCLQEIQLNDLESDYLIAVFKSIDAPNLRSLYLELDTEDQDFSPFVEFLASSPRRGASESSASNGDVPALNGQGALQARPKFARLEKLSVNRLVCSAESWKALLESLRALTRLEADFLSMHEGAFGVLFGTVRSEPPQLQPPHAHASPSVAVAVAVTRNGIGSEAGEDAAAPLPSKDKGKAKACEADLVLEVIPILPALREIRCAGVSSKEVARLAAHRRACGPQYRIRRWEVEEAMRDDDGLAFERELERVSAQWREEEHARERREGRVREPWRWDEPVEKVVWYKEEGDYDEEDEEEETGDEDEYGEDD</sequence>
<evidence type="ECO:0000313" key="4">
    <source>
        <dbReference type="Proteomes" id="UP000292082"/>
    </source>
</evidence>
<organism evidence="3 4">
    <name type="scientific">Dichomitus squalens</name>
    <dbReference type="NCBI Taxonomy" id="114155"/>
    <lineage>
        <taxon>Eukaryota</taxon>
        <taxon>Fungi</taxon>
        <taxon>Dikarya</taxon>
        <taxon>Basidiomycota</taxon>
        <taxon>Agaricomycotina</taxon>
        <taxon>Agaricomycetes</taxon>
        <taxon>Polyporales</taxon>
        <taxon>Polyporaceae</taxon>
        <taxon>Dichomitus</taxon>
    </lineage>
</organism>
<dbReference type="InterPro" id="IPR001810">
    <property type="entry name" value="F-box_dom"/>
</dbReference>
<dbReference type="Gene3D" id="1.20.1280.50">
    <property type="match status" value="1"/>
</dbReference>
<feature type="region of interest" description="Disordered" evidence="1">
    <location>
        <begin position="624"/>
        <end position="649"/>
    </location>
</feature>
<dbReference type="EMBL" id="ML145238">
    <property type="protein sequence ID" value="TBU52756.1"/>
    <property type="molecule type" value="Genomic_DNA"/>
</dbReference>
<reference evidence="3 4" key="1">
    <citation type="submission" date="2019-01" db="EMBL/GenBank/DDBJ databases">
        <title>Draft genome sequences of three monokaryotic isolates of the white-rot basidiomycete fungus Dichomitus squalens.</title>
        <authorList>
            <consortium name="DOE Joint Genome Institute"/>
            <person name="Lopez S.C."/>
            <person name="Andreopoulos B."/>
            <person name="Pangilinan J."/>
            <person name="Lipzen A."/>
            <person name="Riley R."/>
            <person name="Ahrendt S."/>
            <person name="Ng V."/>
            <person name="Barry K."/>
            <person name="Daum C."/>
            <person name="Grigoriev I.V."/>
            <person name="Hilden K.S."/>
            <person name="Makela M.R."/>
            <person name="de Vries R.P."/>
        </authorList>
    </citation>
    <scope>NUCLEOTIDE SEQUENCE [LARGE SCALE GENOMIC DNA]</scope>
    <source>
        <strain evidence="3 4">CBS 464.89</strain>
    </source>
</reference>
<name>A0A4Q9PI06_9APHY</name>
<dbReference type="Pfam" id="PF12937">
    <property type="entry name" value="F-box-like"/>
    <property type="match status" value="1"/>
</dbReference>
<evidence type="ECO:0000259" key="2">
    <source>
        <dbReference type="Pfam" id="PF12937"/>
    </source>
</evidence>
<feature type="domain" description="F-box" evidence="2">
    <location>
        <begin position="53"/>
        <end position="113"/>
    </location>
</feature>